<gene>
    <name evidence="1" type="ORF">JI750_02505</name>
</gene>
<dbReference type="Proteomes" id="UP000603728">
    <property type="component" value="Unassembled WGS sequence"/>
</dbReference>
<dbReference type="EMBL" id="JAERSF010000001">
    <property type="protein sequence ID" value="MBL0735740.1"/>
    <property type="molecule type" value="Genomic_DNA"/>
</dbReference>
<organism evidence="1 2">
    <name type="scientific">Flavobacterium tagetis</name>
    <dbReference type="NCBI Taxonomy" id="2801336"/>
    <lineage>
        <taxon>Bacteria</taxon>
        <taxon>Pseudomonadati</taxon>
        <taxon>Bacteroidota</taxon>
        <taxon>Flavobacteriia</taxon>
        <taxon>Flavobacteriales</taxon>
        <taxon>Flavobacteriaceae</taxon>
        <taxon>Flavobacterium</taxon>
    </lineage>
</organism>
<evidence type="ECO:0000313" key="1">
    <source>
        <dbReference type="EMBL" id="MBL0735740.1"/>
    </source>
</evidence>
<evidence type="ECO:0008006" key="3">
    <source>
        <dbReference type="Google" id="ProtNLM"/>
    </source>
</evidence>
<accession>A0ABS1K8R1</accession>
<comment type="caution">
    <text evidence="1">The sequence shown here is derived from an EMBL/GenBank/DDBJ whole genome shotgun (WGS) entry which is preliminary data.</text>
</comment>
<proteinExistence type="predicted"/>
<protein>
    <recommendedName>
        <fullName evidence="3">Outer membrane protein beta-barrel domain-containing protein</fullName>
    </recommendedName>
</protein>
<reference evidence="1 2" key="1">
    <citation type="submission" date="2021-01" db="EMBL/GenBank/DDBJ databases">
        <title>Genome seq and assembly of Flavobacterium sp. GN10.</title>
        <authorList>
            <person name="Chhetri G."/>
        </authorList>
    </citation>
    <scope>NUCLEOTIDE SEQUENCE [LARGE SCALE GENOMIC DNA]</scope>
    <source>
        <strain evidence="1 2">GN10</strain>
    </source>
</reference>
<evidence type="ECO:0000313" key="2">
    <source>
        <dbReference type="Proteomes" id="UP000603728"/>
    </source>
</evidence>
<sequence>MYPLITILFLLSSKVTAQNDTIFFDKQWKISTKEVAFYYRIKPLKIKTKDAVGYKIKNTDSLFTIKDYYLNSNKIQFQGYSKDYNGDYLVGKAKWYNENDDTIETREFNYRKNNATPRFRIPDWPILYLNYSIANKSLLTAGMEFCLDCHTDNKLFIGAGYGITNSYNDKYYGFPDLHLSFNTEYFLFLKAGSSTKNAYAMGGVTFLNMIDLGLGYSLPYNKEKIPTYQGFTTSITFRFTNNKNVYSKFKIM</sequence>
<name>A0ABS1K8R1_9FLAO</name>
<keyword evidence="2" id="KW-1185">Reference proteome</keyword>